<organism evidence="2 3">
    <name type="scientific">Dactylosporangium fulvum</name>
    <dbReference type="NCBI Taxonomy" id="53359"/>
    <lineage>
        <taxon>Bacteria</taxon>
        <taxon>Bacillati</taxon>
        <taxon>Actinomycetota</taxon>
        <taxon>Actinomycetes</taxon>
        <taxon>Micromonosporales</taxon>
        <taxon>Micromonosporaceae</taxon>
        <taxon>Dactylosporangium</taxon>
    </lineage>
</organism>
<feature type="transmembrane region" description="Helical" evidence="1">
    <location>
        <begin position="320"/>
        <end position="337"/>
    </location>
</feature>
<accession>A0ABY5VXG7</accession>
<keyword evidence="1" id="KW-0472">Membrane</keyword>
<keyword evidence="3" id="KW-1185">Reference proteome</keyword>
<feature type="transmembrane region" description="Helical" evidence="1">
    <location>
        <begin position="86"/>
        <end position="103"/>
    </location>
</feature>
<evidence type="ECO:0000256" key="1">
    <source>
        <dbReference type="SAM" id="Phobius"/>
    </source>
</evidence>
<evidence type="ECO:0000313" key="3">
    <source>
        <dbReference type="Proteomes" id="UP001059617"/>
    </source>
</evidence>
<sequence length="495" mass="55675">MNILSQVIPGLREARTPFTVGLLWALTGWLSTFLLPKAAWKVDVFSVTGKQLAHLPVEVIVAVSLVLIYIMGIFLEALALFVRRTFGVIVILGATLVGALAILGLVSHLGNVVIFVLALAILLAFLRHRRLRPGTSLSNALEDTLLLVFLSLERGTAKALNDVHRMTESDTEIFNLLVKDELRKYFQVNEQFLHQAVHRLDAGQTYRAAIAMGVTIDEVCERATPEERSRLLRLKTMDDLRLARRGEEDPPADLKEVLLDKLRINSELRISFAESVLDFSNLRDLLRRRLERVDLLLRYKYPEIYADYDRVKAEGEFRSAVAIPLVALVVTASYNWHLRFNAHHGLGKFWWLCLAAAAVGGIVAAAGATQTKRSKRILYNAVVDKLVEIDDSEAFSESVFVFKPAASFSRTDTARHVAKEITAERWRRGWAYLAEKFGRRTDRDRRGAIEPGPVRNLEAAHTSDSSRLRADRPAALLQQQTYHNHVTLVCRHTGS</sequence>
<evidence type="ECO:0000313" key="2">
    <source>
        <dbReference type="EMBL" id="UWP82447.1"/>
    </source>
</evidence>
<protein>
    <submittedName>
        <fullName evidence="2">Uncharacterized protein</fullName>
    </submittedName>
</protein>
<dbReference type="RefSeq" id="WP_259860218.1">
    <property type="nucleotide sequence ID" value="NZ_BAAAST010000221.1"/>
</dbReference>
<name>A0ABY5VXG7_9ACTN</name>
<proteinExistence type="predicted"/>
<reference evidence="2" key="1">
    <citation type="submission" date="2021-04" db="EMBL/GenBank/DDBJ databases">
        <authorList>
            <person name="Hartkoorn R.C."/>
            <person name="Beaudoing E."/>
            <person name="Hot D."/>
        </authorList>
    </citation>
    <scope>NUCLEOTIDE SEQUENCE</scope>
    <source>
        <strain evidence="2">NRRL B-16292</strain>
    </source>
</reference>
<feature type="transmembrane region" description="Helical" evidence="1">
    <location>
        <begin position="349"/>
        <end position="368"/>
    </location>
</feature>
<feature type="transmembrane region" description="Helical" evidence="1">
    <location>
        <begin position="59"/>
        <end position="79"/>
    </location>
</feature>
<feature type="transmembrane region" description="Helical" evidence="1">
    <location>
        <begin position="21"/>
        <end position="39"/>
    </location>
</feature>
<keyword evidence="1" id="KW-0812">Transmembrane</keyword>
<feature type="transmembrane region" description="Helical" evidence="1">
    <location>
        <begin position="109"/>
        <end position="126"/>
    </location>
</feature>
<dbReference type="EMBL" id="CP073720">
    <property type="protein sequence ID" value="UWP82447.1"/>
    <property type="molecule type" value="Genomic_DNA"/>
</dbReference>
<dbReference type="Proteomes" id="UP001059617">
    <property type="component" value="Chromosome"/>
</dbReference>
<keyword evidence="1" id="KW-1133">Transmembrane helix</keyword>
<gene>
    <name evidence="2" type="ORF">Dfulv_46660</name>
</gene>
<reference evidence="2" key="2">
    <citation type="submission" date="2022-09" db="EMBL/GenBank/DDBJ databases">
        <title>Biosynthetic gene clusters of Dactylosporangioum fulvum.</title>
        <authorList>
            <person name="Caradec T."/>
        </authorList>
    </citation>
    <scope>NUCLEOTIDE SEQUENCE</scope>
    <source>
        <strain evidence="2">NRRL B-16292</strain>
    </source>
</reference>